<feature type="compositionally biased region" description="Basic and acidic residues" evidence="1">
    <location>
        <begin position="93"/>
        <end position="173"/>
    </location>
</feature>
<dbReference type="SUPFAM" id="SSF46955">
    <property type="entry name" value="Putative DNA-binding domain"/>
    <property type="match status" value="1"/>
</dbReference>
<dbReference type="InterPro" id="IPR006847">
    <property type="entry name" value="IF2_N"/>
</dbReference>
<feature type="region of interest" description="Disordered" evidence="1">
    <location>
        <begin position="62"/>
        <end position="173"/>
    </location>
</feature>
<keyword evidence="4" id="KW-0396">Initiation factor</keyword>
<accession>A0A378AGR7</accession>
<evidence type="ECO:0000313" key="5">
    <source>
        <dbReference type="Proteomes" id="UP000255382"/>
    </source>
</evidence>
<dbReference type="GO" id="GO:0003743">
    <property type="term" value="F:translation initiation factor activity"/>
    <property type="evidence" value="ECO:0007669"/>
    <property type="project" value="UniProtKB-KW"/>
</dbReference>
<keyword evidence="4" id="KW-0648">Protein biosynthesis</keyword>
<dbReference type="Proteomes" id="UP000255382">
    <property type="component" value="Unassembled WGS sequence"/>
</dbReference>
<dbReference type="InterPro" id="IPR009061">
    <property type="entry name" value="DNA-bd_dom_put_sf"/>
</dbReference>
<evidence type="ECO:0000259" key="3">
    <source>
        <dbReference type="Pfam" id="PF08364"/>
    </source>
</evidence>
<evidence type="ECO:0000259" key="2">
    <source>
        <dbReference type="Pfam" id="PF04760"/>
    </source>
</evidence>
<gene>
    <name evidence="4" type="primary">infB_4</name>
    <name evidence="4" type="ORF">NCTC5050_02407</name>
</gene>
<keyword evidence="5" id="KW-1185">Reference proteome</keyword>
<name>A0A378AGR7_KLEPO</name>
<reference evidence="4 5" key="1">
    <citation type="submission" date="2018-06" db="EMBL/GenBank/DDBJ databases">
        <authorList>
            <consortium name="Pathogen Informatics"/>
            <person name="Doyle S."/>
        </authorList>
    </citation>
    <scope>NUCLEOTIDE SEQUENCE [LARGE SCALE GENOMIC DNA]</scope>
    <source>
        <strain evidence="4 5">NCTC5050</strain>
    </source>
</reference>
<dbReference type="Pfam" id="PF04760">
    <property type="entry name" value="IF2_N"/>
    <property type="match status" value="1"/>
</dbReference>
<feature type="domain" description="Initiation factor 2 associated" evidence="3">
    <location>
        <begin position="57"/>
        <end position="95"/>
    </location>
</feature>
<feature type="compositionally biased region" description="Polar residues" evidence="1">
    <location>
        <begin position="68"/>
        <end position="82"/>
    </location>
</feature>
<dbReference type="FunFam" id="3.30.56.50:FF:000001">
    <property type="entry name" value="Translation initiation factor IF-2"/>
    <property type="match status" value="1"/>
</dbReference>
<feature type="domain" description="Translation initiation factor IF-2 N-terminal" evidence="2">
    <location>
        <begin position="1"/>
        <end position="52"/>
    </location>
</feature>
<dbReference type="InterPro" id="IPR013575">
    <property type="entry name" value="IF2_assoc_dom_bac"/>
</dbReference>
<dbReference type="AlphaFoldDB" id="A0A378AGR7"/>
<protein>
    <submittedName>
        <fullName evidence="4">Translation initiation factor 2</fullName>
    </submittedName>
</protein>
<proteinExistence type="predicted"/>
<evidence type="ECO:0000313" key="4">
    <source>
        <dbReference type="EMBL" id="STV08915.1"/>
    </source>
</evidence>
<sequence>MTDVTIKALASEIQTSVDRLIQQFADAGIRKSADDSVTSQEKQTLLTHLNREHGSAPDKLTLQRKTRSTLNIPGTGGKSKSVQIEVRKKRTFVKRDPQEAERLAAEEQAQREAEEQARREAEEAAKREAQLKAEREVAEQAKREVADKAKREAAEKRQSEQSTYRRNDQNRPG</sequence>
<evidence type="ECO:0000256" key="1">
    <source>
        <dbReference type="SAM" id="MobiDB-lite"/>
    </source>
</evidence>
<dbReference type="EMBL" id="UGLZ01000005">
    <property type="protein sequence ID" value="STV08915.1"/>
    <property type="molecule type" value="Genomic_DNA"/>
</dbReference>
<dbReference type="Pfam" id="PF08364">
    <property type="entry name" value="IF2_assoc"/>
    <property type="match status" value="1"/>
</dbReference>
<organism evidence="4 5">
    <name type="scientific">Klebsiella pneumoniae subsp. ozaenae</name>
    <dbReference type="NCBI Taxonomy" id="574"/>
    <lineage>
        <taxon>Bacteria</taxon>
        <taxon>Pseudomonadati</taxon>
        <taxon>Pseudomonadota</taxon>
        <taxon>Gammaproteobacteria</taxon>
        <taxon>Enterobacterales</taxon>
        <taxon>Enterobacteriaceae</taxon>
        <taxon>Klebsiella/Raoultella group</taxon>
        <taxon>Klebsiella</taxon>
        <taxon>Klebsiella pneumoniae complex</taxon>
    </lineage>
</organism>
<dbReference type="Gene3D" id="3.30.56.50">
    <property type="entry name" value="Putative DNA-binding domain, N-terminal subdomain of bacterial translation initiation factor IF2"/>
    <property type="match status" value="1"/>
</dbReference>